<feature type="compositionally biased region" description="Acidic residues" evidence="1">
    <location>
        <begin position="315"/>
        <end position="325"/>
    </location>
</feature>
<feature type="compositionally biased region" description="Basic and acidic residues" evidence="1">
    <location>
        <begin position="1"/>
        <end position="15"/>
    </location>
</feature>
<protein>
    <submittedName>
        <fullName evidence="2">Uncharacterized protein</fullName>
    </submittedName>
</protein>
<evidence type="ECO:0000256" key="1">
    <source>
        <dbReference type="SAM" id="MobiDB-lite"/>
    </source>
</evidence>
<dbReference type="EMBL" id="HBHT01004119">
    <property type="protein sequence ID" value="CAD9945351.1"/>
    <property type="molecule type" value="Transcribed_RNA"/>
</dbReference>
<proteinExistence type="predicted"/>
<evidence type="ECO:0000313" key="2">
    <source>
        <dbReference type="EMBL" id="CAD9945351.1"/>
    </source>
</evidence>
<feature type="compositionally biased region" description="Low complexity" evidence="1">
    <location>
        <begin position="48"/>
        <end position="92"/>
    </location>
</feature>
<feature type="compositionally biased region" description="Low complexity" evidence="1">
    <location>
        <begin position="26"/>
        <end position="40"/>
    </location>
</feature>
<feature type="region of interest" description="Disordered" evidence="1">
    <location>
        <begin position="1"/>
        <end position="104"/>
    </location>
</feature>
<organism evidence="2">
    <name type="scientific">Entomoneis paludosa</name>
    <dbReference type="NCBI Taxonomy" id="265537"/>
    <lineage>
        <taxon>Eukaryota</taxon>
        <taxon>Sar</taxon>
        <taxon>Stramenopiles</taxon>
        <taxon>Ochrophyta</taxon>
        <taxon>Bacillariophyta</taxon>
        <taxon>Bacillariophyceae</taxon>
        <taxon>Bacillariophycidae</taxon>
        <taxon>Entomoneidaceae</taxon>
        <taxon>Entomoneis</taxon>
    </lineage>
</organism>
<sequence length="433" mass="47750">MDGGHHEVPGMKQEDMTGSGMSHGQHPGAAPDMMGAPPHMGQGGQQQGWGHPQHNMYQQQQAPQQYNHYPSQQQQQSQQQGNWNNQSSWSPGMGPGNPGVPGVELTDADIVISTGTEHSRTREANLEYQRLLLANCVLFGSLPSHYQGVHAQHIYHFLTHVRGRRFLQCIAPNVYVPFTGGPFQISSEILGDNCKMAFQNRNPSWILDGVQMITTSAEAPAEITWAHRSNPRGNDWELVDTERVREIMKDEGPVHLMMLPPGIEVKSVVSSKDEDEEEGEKGEVDGEKKGDVDGEGENPTDPKDDDPPPPTDDPSPPDDENDGVDQEAQVSDALPQDEADNIIQVAEQVVEDAAMGDMEEPTPVNHHEDHPAIVDVNDQDDHNNHSEGLEGLGDDNIAEDDSPKRGSRRSGRGEEEEVESDSPRTRRSKRVRN</sequence>
<accession>A0A7S2VAL2</accession>
<feature type="compositionally biased region" description="Basic and acidic residues" evidence="1">
    <location>
        <begin position="379"/>
        <end position="388"/>
    </location>
</feature>
<feature type="compositionally biased region" description="Basic and acidic residues" evidence="1">
    <location>
        <begin position="281"/>
        <end position="292"/>
    </location>
</feature>
<reference evidence="2" key="1">
    <citation type="submission" date="2021-01" db="EMBL/GenBank/DDBJ databases">
        <authorList>
            <person name="Corre E."/>
            <person name="Pelletier E."/>
            <person name="Niang G."/>
            <person name="Scheremetjew M."/>
            <person name="Finn R."/>
            <person name="Kale V."/>
            <person name="Holt S."/>
            <person name="Cochrane G."/>
            <person name="Meng A."/>
            <person name="Brown T."/>
            <person name="Cohen L."/>
        </authorList>
    </citation>
    <scope>NUCLEOTIDE SEQUENCE</scope>
    <source>
        <strain evidence="2">CCMP125</strain>
    </source>
</reference>
<name>A0A7S2VAL2_9STRA</name>
<dbReference type="AlphaFoldDB" id="A0A7S2VAL2"/>
<feature type="region of interest" description="Disordered" evidence="1">
    <location>
        <begin position="268"/>
        <end position="433"/>
    </location>
</feature>
<dbReference type="SUPFAM" id="SSF81995">
    <property type="entry name" value="beta-sandwich domain of Sec23/24"/>
    <property type="match status" value="1"/>
</dbReference>
<gene>
    <name evidence="2" type="ORF">APAL1065_LOCUS2743</name>
</gene>